<dbReference type="PANTHER" id="PTHR12172">
    <property type="entry name" value="CELL CYCLE CHECKPOINT PROTEIN RAD17"/>
    <property type="match status" value="1"/>
</dbReference>
<proteinExistence type="predicted"/>
<dbReference type="GO" id="GO:0005634">
    <property type="term" value="C:nucleus"/>
    <property type="evidence" value="ECO:0007669"/>
    <property type="project" value="UniProtKB-SubCell"/>
</dbReference>
<comment type="caution">
    <text evidence="8">The sequence shown here is derived from an EMBL/GenBank/DDBJ whole genome shotgun (WGS) entry which is preliminary data.</text>
</comment>
<dbReference type="AlphaFoldDB" id="A0A921YRB2"/>
<protein>
    <recommendedName>
        <fullName evidence="10">Cell cycle checkpoint protein RAD17</fullName>
    </recommendedName>
</protein>
<dbReference type="Pfam" id="PF03215">
    <property type="entry name" value="Rad17"/>
    <property type="match status" value="1"/>
</dbReference>
<dbReference type="GO" id="GO:0006281">
    <property type="term" value="P:DNA repair"/>
    <property type="evidence" value="ECO:0007669"/>
    <property type="project" value="InterPro"/>
</dbReference>
<evidence type="ECO:0000256" key="6">
    <source>
        <dbReference type="ARBA" id="ARBA00023306"/>
    </source>
</evidence>
<evidence type="ECO:0000313" key="9">
    <source>
        <dbReference type="Proteomes" id="UP000791440"/>
    </source>
</evidence>
<evidence type="ECO:0000256" key="2">
    <source>
        <dbReference type="ARBA" id="ARBA00022741"/>
    </source>
</evidence>
<dbReference type="GO" id="GO:0000077">
    <property type="term" value="P:DNA damage checkpoint signaling"/>
    <property type="evidence" value="ECO:0007669"/>
    <property type="project" value="TreeGrafter"/>
</dbReference>
<accession>A0A921YRB2</accession>
<keyword evidence="5" id="KW-0539">Nucleus</keyword>
<sequence>MSNLQKKEKRWLKPIFDFDNDEPTKKRVKTASHKHPTTSPVKSASTTDKRIINIDHKTWMKNFDPVTVGDLAVNNKKVQEIEEWLKIACSGNCGEILLLTGPVGCGKTITIQILAKQHNIKLTEWITPIDISLPSEYGDYEYREKQSTKFLDFIINAANFTSLLDNNSKKLVLVEDLPNTFTRTPSEFTDVLQQFKQRAKSPIVFICSESHTDSKNTGANLFTPSLKDQFKIHHITLNSISVTGLRSALKRVAEIIYNKHTSVYTVPSSEMIDCIVNSSAGDVRSAVLNLHFACLRGSQQSMETSIVMEKETKTKSNKRKKQASSKFTSLGKDQTVSILHGVGRVLNPKMVLDDNGKSKLSHSPEEIIEQFVSQPNSFVNFIQENYLPHFACPYQTERAASILSDADFMLAEWREKMCLEYGLYAAVAGLMLANRTPVSAWNPVRRPTYSKIQYP</sequence>
<dbReference type="PANTHER" id="PTHR12172:SF0">
    <property type="entry name" value="CELL CYCLE CHECKPOINT PROTEIN RAD17"/>
    <property type="match status" value="1"/>
</dbReference>
<evidence type="ECO:0000256" key="5">
    <source>
        <dbReference type="ARBA" id="ARBA00023242"/>
    </source>
</evidence>
<dbReference type="GO" id="GO:0003682">
    <property type="term" value="F:chromatin binding"/>
    <property type="evidence" value="ECO:0007669"/>
    <property type="project" value="TreeGrafter"/>
</dbReference>
<keyword evidence="4" id="KW-0067">ATP-binding</keyword>
<feature type="region of interest" description="Disordered" evidence="7">
    <location>
        <begin position="309"/>
        <end position="328"/>
    </location>
</feature>
<keyword evidence="2" id="KW-0547">Nucleotide-binding</keyword>
<dbReference type="EMBL" id="JH668305">
    <property type="protein sequence ID" value="KAG6443710.1"/>
    <property type="molecule type" value="Genomic_DNA"/>
</dbReference>
<reference evidence="8" key="2">
    <citation type="submission" date="2020-12" db="EMBL/GenBank/DDBJ databases">
        <authorList>
            <person name="Kanost M."/>
        </authorList>
    </citation>
    <scope>NUCLEOTIDE SEQUENCE</scope>
</reference>
<keyword evidence="9" id="KW-1185">Reference proteome</keyword>
<evidence type="ECO:0000313" key="8">
    <source>
        <dbReference type="EMBL" id="KAG6443710.1"/>
    </source>
</evidence>
<feature type="compositionally biased region" description="Basic residues" evidence="7">
    <location>
        <begin position="26"/>
        <end position="36"/>
    </location>
</feature>
<keyword evidence="6" id="KW-0131">Cell cycle</keyword>
<organism evidence="8 9">
    <name type="scientific">Manduca sexta</name>
    <name type="common">Tobacco hawkmoth</name>
    <name type="synonym">Tobacco hornworm</name>
    <dbReference type="NCBI Taxonomy" id="7130"/>
    <lineage>
        <taxon>Eukaryota</taxon>
        <taxon>Metazoa</taxon>
        <taxon>Ecdysozoa</taxon>
        <taxon>Arthropoda</taxon>
        <taxon>Hexapoda</taxon>
        <taxon>Insecta</taxon>
        <taxon>Pterygota</taxon>
        <taxon>Neoptera</taxon>
        <taxon>Endopterygota</taxon>
        <taxon>Lepidoptera</taxon>
        <taxon>Glossata</taxon>
        <taxon>Ditrysia</taxon>
        <taxon>Bombycoidea</taxon>
        <taxon>Sphingidae</taxon>
        <taxon>Sphinginae</taxon>
        <taxon>Sphingini</taxon>
        <taxon>Manduca</taxon>
    </lineage>
</organism>
<comment type="subcellular location">
    <subcellularLocation>
        <location evidence="1">Nucleus</location>
    </subcellularLocation>
</comment>
<dbReference type="GO" id="GO:0003689">
    <property type="term" value="F:DNA clamp loader activity"/>
    <property type="evidence" value="ECO:0007669"/>
    <property type="project" value="TreeGrafter"/>
</dbReference>
<dbReference type="GO" id="GO:0033314">
    <property type="term" value="P:mitotic DNA replication checkpoint signaling"/>
    <property type="evidence" value="ECO:0007669"/>
    <property type="project" value="TreeGrafter"/>
</dbReference>
<feature type="region of interest" description="Disordered" evidence="7">
    <location>
        <begin position="23"/>
        <end position="46"/>
    </location>
</feature>
<dbReference type="Proteomes" id="UP000791440">
    <property type="component" value="Unassembled WGS sequence"/>
</dbReference>
<evidence type="ECO:0000256" key="4">
    <source>
        <dbReference type="ARBA" id="ARBA00022840"/>
    </source>
</evidence>
<evidence type="ECO:0000256" key="7">
    <source>
        <dbReference type="SAM" id="MobiDB-lite"/>
    </source>
</evidence>
<feature type="compositionally biased region" description="Polar residues" evidence="7">
    <location>
        <begin position="37"/>
        <end position="46"/>
    </location>
</feature>
<reference evidence="8" key="1">
    <citation type="journal article" date="2016" name="Insect Biochem. Mol. Biol.">
        <title>Multifaceted biological insights from a draft genome sequence of the tobacco hornworm moth, Manduca sexta.</title>
        <authorList>
            <person name="Kanost M.R."/>
            <person name="Arrese E.L."/>
            <person name="Cao X."/>
            <person name="Chen Y.R."/>
            <person name="Chellapilla S."/>
            <person name="Goldsmith M.R."/>
            <person name="Grosse-Wilde E."/>
            <person name="Heckel D.G."/>
            <person name="Herndon N."/>
            <person name="Jiang H."/>
            <person name="Papanicolaou A."/>
            <person name="Qu J."/>
            <person name="Soulages J.L."/>
            <person name="Vogel H."/>
            <person name="Walters J."/>
            <person name="Waterhouse R.M."/>
            <person name="Ahn S.J."/>
            <person name="Almeida F.C."/>
            <person name="An C."/>
            <person name="Aqrawi P."/>
            <person name="Bretschneider A."/>
            <person name="Bryant W.B."/>
            <person name="Bucks S."/>
            <person name="Chao H."/>
            <person name="Chevignon G."/>
            <person name="Christen J.M."/>
            <person name="Clarke D.F."/>
            <person name="Dittmer N.T."/>
            <person name="Ferguson L.C.F."/>
            <person name="Garavelou S."/>
            <person name="Gordon K.H.J."/>
            <person name="Gunaratna R.T."/>
            <person name="Han Y."/>
            <person name="Hauser F."/>
            <person name="He Y."/>
            <person name="Heidel-Fischer H."/>
            <person name="Hirsh A."/>
            <person name="Hu Y."/>
            <person name="Jiang H."/>
            <person name="Kalra D."/>
            <person name="Klinner C."/>
            <person name="Konig C."/>
            <person name="Kovar C."/>
            <person name="Kroll A.R."/>
            <person name="Kuwar S.S."/>
            <person name="Lee S.L."/>
            <person name="Lehman R."/>
            <person name="Li K."/>
            <person name="Li Z."/>
            <person name="Liang H."/>
            <person name="Lovelace S."/>
            <person name="Lu Z."/>
            <person name="Mansfield J.H."/>
            <person name="McCulloch K.J."/>
            <person name="Mathew T."/>
            <person name="Morton B."/>
            <person name="Muzny D.M."/>
            <person name="Neunemann D."/>
            <person name="Ongeri F."/>
            <person name="Pauchet Y."/>
            <person name="Pu L.L."/>
            <person name="Pyrousis I."/>
            <person name="Rao X.J."/>
            <person name="Redding A."/>
            <person name="Roesel C."/>
            <person name="Sanchez-Gracia A."/>
            <person name="Schaack S."/>
            <person name="Shukla A."/>
            <person name="Tetreau G."/>
            <person name="Wang Y."/>
            <person name="Xiong G.H."/>
            <person name="Traut W."/>
            <person name="Walsh T.K."/>
            <person name="Worley K.C."/>
            <person name="Wu D."/>
            <person name="Wu W."/>
            <person name="Wu Y.Q."/>
            <person name="Zhang X."/>
            <person name="Zou Z."/>
            <person name="Zucker H."/>
            <person name="Briscoe A.D."/>
            <person name="Burmester T."/>
            <person name="Clem R.J."/>
            <person name="Feyereisen R."/>
            <person name="Grimmelikhuijzen C.J.P."/>
            <person name="Hamodrakas S.J."/>
            <person name="Hansson B.S."/>
            <person name="Huguet E."/>
            <person name="Jermiin L.S."/>
            <person name="Lan Q."/>
            <person name="Lehman H.K."/>
            <person name="Lorenzen M."/>
            <person name="Merzendorfer H."/>
            <person name="Michalopoulos I."/>
            <person name="Morton D.B."/>
            <person name="Muthukrishnan S."/>
            <person name="Oakeshott J.G."/>
            <person name="Palmer W."/>
            <person name="Park Y."/>
            <person name="Passarelli A.L."/>
            <person name="Rozas J."/>
            <person name="Schwartz L.M."/>
            <person name="Smith W."/>
            <person name="Southgate A."/>
            <person name="Vilcinskas A."/>
            <person name="Vogt R."/>
            <person name="Wang P."/>
            <person name="Werren J."/>
            <person name="Yu X.Q."/>
            <person name="Zhou J.J."/>
            <person name="Brown S.J."/>
            <person name="Scherer S.E."/>
            <person name="Richards S."/>
            <person name="Blissard G.W."/>
        </authorList>
    </citation>
    <scope>NUCLEOTIDE SEQUENCE</scope>
</reference>
<evidence type="ECO:0008006" key="10">
    <source>
        <dbReference type="Google" id="ProtNLM"/>
    </source>
</evidence>
<dbReference type="InterPro" id="IPR004582">
    <property type="entry name" value="Checkpoint_prot_Rad17_Rad24"/>
</dbReference>
<gene>
    <name evidence="8" type="ORF">O3G_MSEX003015</name>
</gene>
<evidence type="ECO:0000256" key="3">
    <source>
        <dbReference type="ARBA" id="ARBA00022763"/>
    </source>
</evidence>
<name>A0A921YRB2_MANSE</name>
<evidence type="ECO:0000256" key="1">
    <source>
        <dbReference type="ARBA" id="ARBA00004123"/>
    </source>
</evidence>
<keyword evidence="3" id="KW-0227">DNA damage</keyword>
<dbReference type="GO" id="GO:0005524">
    <property type="term" value="F:ATP binding"/>
    <property type="evidence" value="ECO:0007669"/>
    <property type="project" value="UniProtKB-KW"/>
</dbReference>